<dbReference type="Pfam" id="PF00089">
    <property type="entry name" value="Trypsin"/>
    <property type="match status" value="1"/>
</dbReference>
<reference evidence="7 8" key="1">
    <citation type="journal article" date="2006" name="Nat. Biotechnol.">
        <title>Genome sequence of the ubiquitous hydrocarbon-degrading marine bacterium Alcanivorax borkumensis.</title>
        <authorList>
            <person name="Schneiker S."/>
            <person name="Martins dos Santos V.A.P."/>
            <person name="Bartels D."/>
            <person name="Bekel T."/>
            <person name="Brecht M."/>
            <person name="Buhrmester J."/>
            <person name="Chernikova T.N."/>
            <person name="Denaro R."/>
            <person name="Ferrer M."/>
            <person name="Gertler C."/>
            <person name="Goesmann A."/>
            <person name="Golyshina O.V."/>
            <person name="Kaminski F."/>
            <person name="Khachane A.N."/>
            <person name="Lang S."/>
            <person name="Linke B."/>
            <person name="McHardy A.C."/>
            <person name="Meyer F."/>
            <person name="Nechitaylo T."/>
            <person name="Puehler A."/>
            <person name="Regenhardt D."/>
            <person name="Rupp O."/>
            <person name="Sabirova J.S."/>
            <person name="Selbitschka W."/>
            <person name="Yakimov M.M."/>
            <person name="Timmis K.N."/>
            <person name="Vorhoelter F.-J."/>
            <person name="Weidner S."/>
            <person name="Kaiser O."/>
            <person name="Golyshin P.N."/>
        </authorList>
    </citation>
    <scope>NUCLEOTIDE SEQUENCE [LARGE SCALE GENOMIC DNA]</scope>
    <source>
        <strain evidence="8">ATCC 700651 / DSM 11573 / NCIMB 13689 / SK2</strain>
    </source>
</reference>
<dbReference type="SMART" id="SM00020">
    <property type="entry name" value="Tryp_SPc"/>
    <property type="match status" value="1"/>
</dbReference>
<keyword evidence="8" id="KW-1185">Reference proteome</keyword>
<evidence type="ECO:0000256" key="4">
    <source>
        <dbReference type="SAM" id="MobiDB-lite"/>
    </source>
</evidence>
<keyword evidence="3" id="KW-0645">Protease</keyword>
<keyword evidence="2" id="KW-1015">Disulfide bond</keyword>
<evidence type="ECO:0000256" key="1">
    <source>
        <dbReference type="ARBA" id="ARBA00007664"/>
    </source>
</evidence>
<dbReference type="OrthoDB" id="9813836at2"/>
<dbReference type="PRINTS" id="PR00722">
    <property type="entry name" value="CHYMOTRYPSIN"/>
</dbReference>
<feature type="region of interest" description="Disordered" evidence="4">
    <location>
        <begin position="496"/>
        <end position="524"/>
    </location>
</feature>
<keyword evidence="3" id="KW-0720">Serine protease</keyword>
<dbReference type="InterPro" id="IPR001254">
    <property type="entry name" value="Trypsin_dom"/>
</dbReference>
<dbReference type="HOGENOM" id="CLU_532816_0_0_6"/>
<dbReference type="InterPro" id="IPR001314">
    <property type="entry name" value="Peptidase_S1A"/>
</dbReference>
<keyword evidence="3 7" id="KW-0378">Hydrolase</keyword>
<dbReference type="InterPro" id="IPR020008">
    <property type="entry name" value="GlyGly_CTERM"/>
</dbReference>
<dbReference type="NCBIfam" id="TIGR03501">
    <property type="entry name" value="GlyGly_CTERM"/>
    <property type="match status" value="1"/>
</dbReference>
<dbReference type="PROSITE" id="PS00135">
    <property type="entry name" value="TRYPSIN_SER"/>
    <property type="match status" value="1"/>
</dbReference>
<dbReference type="InterPro" id="IPR018114">
    <property type="entry name" value="TRYPSIN_HIS"/>
</dbReference>
<dbReference type="CDD" id="cd00190">
    <property type="entry name" value="Tryp_SPc"/>
    <property type="match status" value="1"/>
</dbReference>
<dbReference type="PROSITE" id="PS50240">
    <property type="entry name" value="TRYPSIN_DOM"/>
    <property type="match status" value="1"/>
</dbReference>
<dbReference type="InterPro" id="IPR043504">
    <property type="entry name" value="Peptidase_S1_PA_chymotrypsin"/>
</dbReference>
<evidence type="ECO:0000256" key="5">
    <source>
        <dbReference type="SAM" id="SignalP"/>
    </source>
</evidence>
<dbReference type="EC" id="3.4.21.-" evidence="7"/>
<dbReference type="eggNOG" id="COG5640">
    <property type="taxonomic scope" value="Bacteria"/>
</dbReference>
<dbReference type="InterPro" id="IPR009003">
    <property type="entry name" value="Peptidase_S1_PA"/>
</dbReference>
<dbReference type="RefSeq" id="WP_011588362.1">
    <property type="nucleotide sequence ID" value="NC_008260.1"/>
</dbReference>
<feature type="chain" id="PRO_5004178947" evidence="5">
    <location>
        <begin position="18"/>
        <end position="549"/>
    </location>
</feature>
<dbReference type="FunFam" id="2.40.10.10:FF:000002">
    <property type="entry name" value="Transmembrane protease serine"/>
    <property type="match status" value="1"/>
</dbReference>
<dbReference type="PANTHER" id="PTHR24276:SF91">
    <property type="entry name" value="AT26814P-RELATED"/>
    <property type="match status" value="1"/>
</dbReference>
<accession>Q0VQM1</accession>
<evidence type="ECO:0000256" key="3">
    <source>
        <dbReference type="RuleBase" id="RU363034"/>
    </source>
</evidence>
<evidence type="ECO:0000313" key="7">
    <source>
        <dbReference type="EMBL" id="CAL16527.1"/>
    </source>
</evidence>
<feature type="domain" description="Peptidase S1" evidence="6">
    <location>
        <begin position="27"/>
        <end position="272"/>
    </location>
</feature>
<name>Q0VQM1_ALCBS</name>
<dbReference type="GO" id="GO:0006508">
    <property type="term" value="P:proteolysis"/>
    <property type="evidence" value="ECO:0007669"/>
    <property type="project" value="UniProtKB-KW"/>
</dbReference>
<dbReference type="PANTHER" id="PTHR24276">
    <property type="entry name" value="POLYSERASE-RELATED"/>
    <property type="match status" value="1"/>
</dbReference>
<dbReference type="SUPFAM" id="SSF50494">
    <property type="entry name" value="Trypsin-like serine proteases"/>
    <property type="match status" value="1"/>
</dbReference>
<evidence type="ECO:0000259" key="6">
    <source>
        <dbReference type="PROSITE" id="PS50240"/>
    </source>
</evidence>
<dbReference type="AlphaFoldDB" id="Q0VQM1"/>
<evidence type="ECO:0000313" key="8">
    <source>
        <dbReference type="Proteomes" id="UP000008871"/>
    </source>
</evidence>
<dbReference type="FunFam" id="2.40.10.10:FF:000068">
    <property type="entry name" value="transmembrane protease serine 2"/>
    <property type="match status" value="1"/>
</dbReference>
<comment type="similarity">
    <text evidence="1">Belongs to the peptidase S1 family.</text>
</comment>
<dbReference type="EMBL" id="AM286690">
    <property type="protein sequence ID" value="CAL16527.1"/>
    <property type="molecule type" value="Genomic_DNA"/>
</dbReference>
<dbReference type="PROSITE" id="PS00134">
    <property type="entry name" value="TRYPSIN_HIS"/>
    <property type="match status" value="1"/>
</dbReference>
<dbReference type="GO" id="GO:0004252">
    <property type="term" value="F:serine-type endopeptidase activity"/>
    <property type="evidence" value="ECO:0007669"/>
    <property type="project" value="InterPro"/>
</dbReference>
<dbReference type="Gene3D" id="2.40.10.10">
    <property type="entry name" value="Trypsin-like serine proteases"/>
    <property type="match status" value="1"/>
</dbReference>
<feature type="compositionally biased region" description="Polar residues" evidence="4">
    <location>
        <begin position="498"/>
        <end position="507"/>
    </location>
</feature>
<evidence type="ECO:0000256" key="2">
    <source>
        <dbReference type="ARBA" id="ARBA00023157"/>
    </source>
</evidence>
<gene>
    <name evidence="7" type="ordered locus">ABO_1079</name>
</gene>
<protein>
    <submittedName>
        <fullName evidence="7">Serine endopeptidase</fullName>
        <ecNumber evidence="7">3.4.21.-</ecNumber>
    </submittedName>
</protein>
<sequence length="549" mass="57811">MCRLMFALLLVMGLAQAVSALDAQPRIIGGQDVVTVRPWMAEVEVSLSGNSAYAATLCGGTLVAPGWVLTAAHCVVTPSGTTLQPSQLFVALGSLDRTEANPPERLSVSAVRVHPNYRAVTFHNDLALLRLSSDSQATPLNLAKPQTVSALARGSHDEALQITGWGSTSPSGNGLSNSLREASVDYVPNSTCANQWGNLTGNQICAGEMNPLNVAQDTCRGDSGGPLVYGELGQQWLVGITSYGHERCATAGIPAVYTRVDRYLDWLEQTTLGSLVDLELTGEAVDTYTNPGASTTLHTRIANTSQQTRAGNVGLRIAHKNGLTVRVPGLNCVANIGYTDCLGNTDLALGQESATYSITLSASNRWSDDIRIDPISSTSHDYFSSLGENLKLVFSDEPDVVLSLTTQRGSDDLVRVNAQVTNVATHQTAARVRVSFALPSGWSTAQLPENCFGTNSVQCALGDMAPGEKASQQLLLEGQGNENLWVRVWTDNGDYPANDNTASTQPAQARKASSGGSAGGSAGGSGGGGGSLSWWLLALLTVVSVRRLH</sequence>
<organism evidence="7 8">
    <name type="scientific">Alcanivorax borkumensis (strain ATCC 700651 / DSM 11573 / NCIMB 13689 / SK2)</name>
    <dbReference type="NCBI Taxonomy" id="393595"/>
    <lineage>
        <taxon>Bacteria</taxon>
        <taxon>Pseudomonadati</taxon>
        <taxon>Pseudomonadota</taxon>
        <taxon>Gammaproteobacteria</taxon>
        <taxon>Oceanospirillales</taxon>
        <taxon>Alcanivoracaceae</taxon>
        <taxon>Alcanivorax</taxon>
    </lineage>
</organism>
<dbReference type="STRING" id="393595.ABO_1079"/>
<dbReference type="InterPro" id="IPR033116">
    <property type="entry name" value="TRYPSIN_SER"/>
</dbReference>
<dbReference type="KEGG" id="abo:ABO_1079"/>
<dbReference type="Proteomes" id="UP000008871">
    <property type="component" value="Chromosome"/>
</dbReference>
<dbReference type="InterPro" id="IPR050430">
    <property type="entry name" value="Peptidase_S1"/>
</dbReference>
<proteinExistence type="inferred from homology"/>
<feature type="signal peptide" evidence="5">
    <location>
        <begin position="1"/>
        <end position="17"/>
    </location>
</feature>
<keyword evidence="5" id="KW-0732">Signal</keyword>